<keyword evidence="1" id="KW-0472">Membrane</keyword>
<protein>
    <submittedName>
        <fullName evidence="2">Uncharacterized protein</fullName>
    </submittedName>
</protein>
<name>A0A7J9RSV8_SULOH</name>
<feature type="transmembrane region" description="Helical" evidence="1">
    <location>
        <begin position="7"/>
        <end position="27"/>
    </location>
</feature>
<organism evidence="2 3">
    <name type="scientific">Sulfurisphaera ohwakuensis</name>
    <dbReference type="NCBI Taxonomy" id="69656"/>
    <lineage>
        <taxon>Archaea</taxon>
        <taxon>Thermoproteota</taxon>
        <taxon>Thermoprotei</taxon>
        <taxon>Sulfolobales</taxon>
        <taxon>Sulfolobaceae</taxon>
        <taxon>Sulfurisphaera</taxon>
    </lineage>
</organism>
<dbReference type="Proteomes" id="UP000582213">
    <property type="component" value="Unassembled WGS sequence"/>
</dbReference>
<keyword evidence="1" id="KW-0812">Transmembrane</keyword>
<accession>A0A7J9RSV8</accession>
<gene>
    <name evidence="2" type="ORF">HNQ62_001851</name>
</gene>
<evidence type="ECO:0000256" key="1">
    <source>
        <dbReference type="SAM" id="Phobius"/>
    </source>
</evidence>
<keyword evidence="1" id="KW-1133">Transmembrane helix</keyword>
<evidence type="ECO:0000313" key="2">
    <source>
        <dbReference type="EMBL" id="MBB5254078.1"/>
    </source>
</evidence>
<dbReference type="AlphaFoldDB" id="A0A7J9RSV8"/>
<reference evidence="2 3" key="1">
    <citation type="submission" date="2020-08" db="EMBL/GenBank/DDBJ databases">
        <title>Genomic Encyclopedia of Type Strains, Phase IV (KMG-IV): sequencing the most valuable type-strain genomes for metagenomic binning, comparative biology and taxonomic classification.</title>
        <authorList>
            <person name="Goeker M."/>
        </authorList>
    </citation>
    <scope>NUCLEOTIDE SEQUENCE [LARGE SCALE GENOMIC DNA]</scope>
    <source>
        <strain evidence="2 3">DSM 12421</strain>
    </source>
</reference>
<evidence type="ECO:0000313" key="3">
    <source>
        <dbReference type="Proteomes" id="UP000582213"/>
    </source>
</evidence>
<comment type="caution">
    <text evidence="2">The sequence shown here is derived from an EMBL/GenBank/DDBJ whole genome shotgun (WGS) entry which is preliminary data.</text>
</comment>
<proteinExistence type="predicted"/>
<dbReference type="EMBL" id="JACHFY010000010">
    <property type="protein sequence ID" value="MBB5254078.1"/>
    <property type="molecule type" value="Genomic_DNA"/>
</dbReference>
<sequence>MLPSRNTLILGLTSAIPTFFSASWMFFFTNYI</sequence>